<dbReference type="Proteomes" id="UP000050331">
    <property type="component" value="Chromosome"/>
</dbReference>
<name>A0A0U4F3N1_9BACI</name>
<dbReference type="InterPro" id="IPR045079">
    <property type="entry name" value="Oxoprolinase-like"/>
</dbReference>
<reference evidence="2 3" key="1">
    <citation type="submission" date="2016-01" db="EMBL/GenBank/DDBJ databases">
        <title>Complete genome sequence of strain Lentibacillus amyloliquefaciens LAM0015T isolated from saline sediment.</title>
        <authorList>
            <person name="Wang J.-L."/>
            <person name="He M.-X."/>
        </authorList>
    </citation>
    <scope>NUCLEOTIDE SEQUENCE [LARGE SCALE GENOMIC DNA]</scope>
    <source>
        <strain evidence="2 3">LAM0015</strain>
    </source>
</reference>
<evidence type="ECO:0000313" key="3">
    <source>
        <dbReference type="Proteomes" id="UP000050331"/>
    </source>
</evidence>
<dbReference type="OrthoDB" id="102473at2"/>
<feature type="domain" description="Hydantoinase B/oxoprolinase" evidence="1">
    <location>
        <begin position="6"/>
        <end position="530"/>
    </location>
</feature>
<dbReference type="GO" id="GO:0005829">
    <property type="term" value="C:cytosol"/>
    <property type="evidence" value="ECO:0007669"/>
    <property type="project" value="TreeGrafter"/>
</dbReference>
<organism evidence="2 3">
    <name type="scientific">Lentibacillus amyloliquefaciens</name>
    <dbReference type="NCBI Taxonomy" id="1472767"/>
    <lineage>
        <taxon>Bacteria</taxon>
        <taxon>Bacillati</taxon>
        <taxon>Bacillota</taxon>
        <taxon>Bacilli</taxon>
        <taxon>Bacillales</taxon>
        <taxon>Bacillaceae</taxon>
        <taxon>Lentibacillus</taxon>
    </lineage>
</organism>
<dbReference type="RefSeq" id="WP_068447268.1">
    <property type="nucleotide sequence ID" value="NZ_CP013862.1"/>
</dbReference>
<dbReference type="STRING" id="1472767.AOX59_16880"/>
<proteinExistence type="predicted"/>
<dbReference type="PANTHER" id="PTHR11365:SF23">
    <property type="entry name" value="HYPOTHETICAL 5-OXOPROLINASE (EUROFUNG)-RELATED"/>
    <property type="match status" value="1"/>
</dbReference>
<protein>
    <submittedName>
        <fullName evidence="2">Methylhydantoinase</fullName>
    </submittedName>
</protein>
<dbReference type="GO" id="GO:0006749">
    <property type="term" value="P:glutathione metabolic process"/>
    <property type="evidence" value="ECO:0007669"/>
    <property type="project" value="TreeGrafter"/>
</dbReference>
<gene>
    <name evidence="2" type="ORF">AOX59_16880</name>
</gene>
<dbReference type="Pfam" id="PF02538">
    <property type="entry name" value="Hydantoinase_B"/>
    <property type="match status" value="1"/>
</dbReference>
<keyword evidence="3" id="KW-1185">Reference proteome</keyword>
<dbReference type="AlphaFoldDB" id="A0A0U4F3N1"/>
<accession>A0A0U4F3N1</accession>
<dbReference type="KEGG" id="lao:AOX59_16880"/>
<sequence>MSKKIDPVTMQVIGGALDTIAKEMSHVIQRMAYSSLIRESEDLGAGVFTTFGETLAESDSTPMQLGCLPGYIQGFQEVLGDDQHPDDIIWNNDPYAGASHSPDISLSQPIFYEGELIGYAGTTAHHLDIGGAQPGLIVDAPDVYAEGLVLNGVKLYDKGKPNETLFEIVRQKVRTSSQVIGDLEAQVAACRLGARRYIELIDKYGKDTVLAAGEELMNYSEHMMQREIAKIPDGEYEAESWLDDDGINLNEKLKVHVNVIKKGSELEIDLSKSADQVASAFNAAYSGALCVAVYSVVRSIFLDTYTHEEFVPANHGVFRPVTVTARKGSIFNPIRPAATFSRANQVNTAADLIIKALTPVIPDKTCAGSAANIQFASYSGLDQDHNYWVYIEVNEGSYGGRPEKDGMDAMDFSSWNTRNNPIEDLDMHTPMICEQYELREDTGGAGKTRGGLGIIRRNRFLTDGLMSMEGDKHTVKPWGYNGGLPGTEAALIKNADTKPEELPSKLNGERFNAGESVKIMVPSSGGYGDPLERQASQVYEDILDEIISAETALNDYGVVIEDGNLNIERTEEKRQEIRRQRGKLPLFTQ</sequence>
<evidence type="ECO:0000313" key="2">
    <source>
        <dbReference type="EMBL" id="ALX50103.1"/>
    </source>
</evidence>
<dbReference type="PANTHER" id="PTHR11365">
    <property type="entry name" value="5-OXOPROLINASE RELATED"/>
    <property type="match status" value="1"/>
</dbReference>
<dbReference type="GO" id="GO:0017168">
    <property type="term" value="F:5-oxoprolinase (ATP-hydrolyzing) activity"/>
    <property type="evidence" value="ECO:0007669"/>
    <property type="project" value="TreeGrafter"/>
</dbReference>
<dbReference type="EMBL" id="CP013862">
    <property type="protein sequence ID" value="ALX50103.1"/>
    <property type="molecule type" value="Genomic_DNA"/>
</dbReference>
<evidence type="ECO:0000259" key="1">
    <source>
        <dbReference type="Pfam" id="PF02538"/>
    </source>
</evidence>
<dbReference type="InterPro" id="IPR003692">
    <property type="entry name" value="Hydantoinase_B"/>
</dbReference>